<keyword evidence="3" id="KW-1185">Reference proteome</keyword>
<evidence type="ECO:0000256" key="1">
    <source>
        <dbReference type="SAM" id="MobiDB-lite"/>
    </source>
</evidence>
<dbReference type="InterPro" id="IPR043502">
    <property type="entry name" value="DNA/RNA_pol_sf"/>
</dbReference>
<evidence type="ECO:0000313" key="2">
    <source>
        <dbReference type="EMBL" id="GAL22364.1"/>
    </source>
</evidence>
<dbReference type="EMBL" id="BBMR01000012">
    <property type="protein sequence ID" value="GAL22364.1"/>
    <property type="molecule type" value="Genomic_DNA"/>
</dbReference>
<dbReference type="GO" id="GO:0003676">
    <property type="term" value="F:nucleic acid binding"/>
    <property type="evidence" value="ECO:0007669"/>
    <property type="project" value="InterPro"/>
</dbReference>
<comment type="caution">
    <text evidence="2">The sequence shown here is derived from an EMBL/GenBank/DDBJ whole genome shotgun (WGS) entry which is preliminary data.</text>
</comment>
<dbReference type="GO" id="GO:0003887">
    <property type="term" value="F:DNA-directed DNA polymerase activity"/>
    <property type="evidence" value="ECO:0007669"/>
    <property type="project" value="UniProtKB-EC"/>
</dbReference>
<dbReference type="EC" id="2.7.7.7" evidence="2"/>
<dbReference type="Gene3D" id="3.90.1600.10">
    <property type="entry name" value="Palm domain of DNA polymerase"/>
    <property type="match status" value="1"/>
</dbReference>
<dbReference type="STRING" id="990268.JCM19235_3059"/>
<gene>
    <name evidence="2" type="ORF">JCM19235_3059</name>
</gene>
<keyword evidence="2" id="KW-0808">Transferase</keyword>
<sequence>MIYGDTDSTFVSLNGAFTPEEADKVGNDLVTSINQWWTEHLEQEYQLTSILELEYETHYQRFLMPTIRAQRLARRSDMRALSVKVATKGLFSKGLKVPEPTGQPYRKSSSRHST</sequence>
<dbReference type="AlphaFoldDB" id="A0A090S767"/>
<reference evidence="2 3" key="2">
    <citation type="submission" date="2014-09" db="EMBL/GenBank/DDBJ databases">
        <authorList>
            <consortium name="NBRP consortium"/>
            <person name="Sawabe T."/>
            <person name="Meirelles P."/>
            <person name="Nakanishi M."/>
            <person name="Sayaka M."/>
            <person name="Hattori M."/>
            <person name="Ohkuma M."/>
        </authorList>
    </citation>
    <scope>NUCLEOTIDE SEQUENCE [LARGE SCALE GENOMIC DNA]</scope>
    <source>
        <strain evidence="3">JCM19235</strain>
    </source>
</reference>
<proteinExistence type="predicted"/>
<reference evidence="2 3" key="1">
    <citation type="submission" date="2014-09" db="EMBL/GenBank/DDBJ databases">
        <title>Vibrio maritimus JCM 19235. (C45) whole genome shotgun sequence.</title>
        <authorList>
            <person name="Sawabe T."/>
            <person name="Meirelles P."/>
            <person name="Nakanishi M."/>
            <person name="Sayaka M."/>
            <person name="Hattori M."/>
            <person name="Ohkuma M."/>
        </authorList>
    </citation>
    <scope>NUCLEOTIDE SEQUENCE [LARGE SCALE GENOMIC DNA]</scope>
    <source>
        <strain evidence="3">JCM19235</strain>
    </source>
</reference>
<evidence type="ECO:0000313" key="3">
    <source>
        <dbReference type="Proteomes" id="UP000029228"/>
    </source>
</evidence>
<dbReference type="PROSITE" id="PS00116">
    <property type="entry name" value="DNA_POLYMERASE_B"/>
    <property type="match status" value="1"/>
</dbReference>
<dbReference type="GO" id="GO:0000166">
    <property type="term" value="F:nucleotide binding"/>
    <property type="evidence" value="ECO:0007669"/>
    <property type="project" value="InterPro"/>
</dbReference>
<dbReference type="InterPro" id="IPR017964">
    <property type="entry name" value="DNA-dir_DNA_pol_B_CS"/>
</dbReference>
<keyword evidence="2" id="KW-0548">Nucleotidyltransferase</keyword>
<dbReference type="Proteomes" id="UP000029228">
    <property type="component" value="Unassembled WGS sequence"/>
</dbReference>
<protein>
    <submittedName>
        <fullName evidence="2">DNA polymerase II</fullName>
        <ecNumber evidence="2">2.7.7.7</ecNumber>
    </submittedName>
</protein>
<name>A0A090S767_9VIBR</name>
<accession>A0A090S767</accession>
<feature type="region of interest" description="Disordered" evidence="1">
    <location>
        <begin position="94"/>
        <end position="114"/>
    </location>
</feature>
<dbReference type="SUPFAM" id="SSF56672">
    <property type="entry name" value="DNA/RNA polymerases"/>
    <property type="match status" value="1"/>
</dbReference>
<dbReference type="InterPro" id="IPR023211">
    <property type="entry name" value="DNA_pol_palm_dom_sf"/>
</dbReference>
<organism evidence="2 3">
    <name type="scientific">Vibrio maritimus</name>
    <dbReference type="NCBI Taxonomy" id="990268"/>
    <lineage>
        <taxon>Bacteria</taxon>
        <taxon>Pseudomonadati</taxon>
        <taxon>Pseudomonadota</taxon>
        <taxon>Gammaproteobacteria</taxon>
        <taxon>Vibrionales</taxon>
        <taxon>Vibrionaceae</taxon>
        <taxon>Vibrio</taxon>
    </lineage>
</organism>